<keyword evidence="2" id="KW-1185">Reference proteome</keyword>
<accession>A0A395NB84</accession>
<evidence type="ECO:0000313" key="2">
    <source>
        <dbReference type="Proteomes" id="UP000266272"/>
    </source>
</evidence>
<dbReference type="InterPro" id="IPR011333">
    <property type="entry name" value="SKP1/BTB/POZ_sf"/>
</dbReference>
<comment type="caution">
    <text evidence="1">The sequence shown here is derived from an EMBL/GenBank/DDBJ whole genome shotgun (WGS) entry which is preliminary data.</text>
</comment>
<dbReference type="AlphaFoldDB" id="A0A395NB84"/>
<dbReference type="OrthoDB" id="5232980at2759"/>
<protein>
    <submittedName>
        <fullName evidence="1">Btb poz domain-containing</fullName>
    </submittedName>
</protein>
<sequence>MKVVIDIEGDILLQLPQSTIDVSSEQSKDEQLRKQALAVSSKVLCLASPVFKAMLRSSFKEAVNLMDHTTSLAPYSLDLPEDDTEAMTVLSKSFTLICTGPMNYCGTVWMRNWFQKHDEKATSIDDLCQVLIFAYHEALMSPLNKDWYTLTEPCYKAAKAVGSYLNSLHKAFLLRASAVFAWYISGGEVVTVLSQPPPQRFHLSGRTHYQKIEEPIIMWKMGNRPVKQIVVVHPTITGPGDFTYQMWPVG</sequence>
<name>A0A395NB84_TRIAR</name>
<dbReference type="Proteomes" id="UP000266272">
    <property type="component" value="Unassembled WGS sequence"/>
</dbReference>
<proteinExistence type="predicted"/>
<organism evidence="1 2">
    <name type="scientific">Trichoderma arundinaceum</name>
    <dbReference type="NCBI Taxonomy" id="490622"/>
    <lineage>
        <taxon>Eukaryota</taxon>
        <taxon>Fungi</taxon>
        <taxon>Dikarya</taxon>
        <taxon>Ascomycota</taxon>
        <taxon>Pezizomycotina</taxon>
        <taxon>Sordariomycetes</taxon>
        <taxon>Hypocreomycetidae</taxon>
        <taxon>Hypocreales</taxon>
        <taxon>Hypocreaceae</taxon>
        <taxon>Trichoderma</taxon>
    </lineage>
</organism>
<reference evidence="1 2" key="1">
    <citation type="journal article" date="2018" name="PLoS Pathog.">
        <title>Evolution of structural diversity of trichothecenes, a family of toxins produced by plant pathogenic and entomopathogenic fungi.</title>
        <authorList>
            <person name="Proctor R.H."/>
            <person name="McCormick S.P."/>
            <person name="Kim H.S."/>
            <person name="Cardoza R.E."/>
            <person name="Stanley A.M."/>
            <person name="Lindo L."/>
            <person name="Kelly A."/>
            <person name="Brown D.W."/>
            <person name="Lee T."/>
            <person name="Vaughan M.M."/>
            <person name="Alexander N.J."/>
            <person name="Busman M."/>
            <person name="Gutierrez S."/>
        </authorList>
    </citation>
    <scope>NUCLEOTIDE SEQUENCE [LARGE SCALE GENOMIC DNA]</scope>
    <source>
        <strain evidence="1 2">IBT 40837</strain>
    </source>
</reference>
<dbReference type="Gene3D" id="3.30.710.10">
    <property type="entry name" value="Potassium Channel Kv1.1, Chain A"/>
    <property type="match status" value="1"/>
</dbReference>
<gene>
    <name evidence="1" type="ORF">TARUN_8901</name>
</gene>
<evidence type="ECO:0000313" key="1">
    <source>
        <dbReference type="EMBL" id="RFU73355.1"/>
    </source>
</evidence>
<dbReference type="EMBL" id="PXOA01000658">
    <property type="protein sequence ID" value="RFU73355.1"/>
    <property type="molecule type" value="Genomic_DNA"/>
</dbReference>